<accession>M0AEH4</accession>
<evidence type="ECO:0000313" key="2">
    <source>
        <dbReference type="Proteomes" id="UP000011554"/>
    </source>
</evidence>
<dbReference type="eggNOG" id="arCOG13358">
    <property type="taxonomic scope" value="Archaea"/>
</dbReference>
<dbReference type="Proteomes" id="UP000011554">
    <property type="component" value="Unassembled WGS sequence"/>
</dbReference>
<sequence>MTILFDWLENWHPELEDWESEFEHDPLALHTHNHETELTDPELHVPHDAPAWVGVEEYGQQRHRSRYNERFGHITGPYLADLDVDEFMAEVADLLDFWGNTYGLGDDDREQLRNRAKRMKHQGDHRDVDILETLIHTVTSGGQITA</sequence>
<dbReference type="AlphaFoldDB" id="M0AEH4"/>
<reference evidence="1 2" key="1">
    <citation type="journal article" date="2014" name="PLoS Genet.">
        <title>Phylogenetically driven sequencing of extremely halophilic archaea reveals strategies for static and dynamic osmo-response.</title>
        <authorList>
            <person name="Becker E.A."/>
            <person name="Seitzer P.M."/>
            <person name="Tritt A."/>
            <person name="Larsen D."/>
            <person name="Krusor M."/>
            <person name="Yao A.I."/>
            <person name="Wu D."/>
            <person name="Madern D."/>
            <person name="Eisen J.A."/>
            <person name="Darling A.E."/>
            <person name="Facciotti M.T."/>
        </authorList>
    </citation>
    <scope>NUCLEOTIDE SEQUENCE [LARGE SCALE GENOMIC DNA]</scope>
    <source>
        <strain evidence="1 2">DSM 12278</strain>
    </source>
</reference>
<organism evidence="1 2">
    <name type="scientific">Natrialba asiatica (strain ATCC 700177 / DSM 12278 / JCM 9576 / FERM P-10747 / NBRC 102637 / 172P1)</name>
    <dbReference type="NCBI Taxonomy" id="29540"/>
    <lineage>
        <taxon>Archaea</taxon>
        <taxon>Methanobacteriati</taxon>
        <taxon>Methanobacteriota</taxon>
        <taxon>Stenosarchaea group</taxon>
        <taxon>Halobacteria</taxon>
        <taxon>Halobacteriales</taxon>
        <taxon>Natrialbaceae</taxon>
        <taxon>Natrialba</taxon>
    </lineage>
</organism>
<protein>
    <submittedName>
        <fullName evidence="1">Uncharacterized protein</fullName>
    </submittedName>
</protein>
<proteinExistence type="predicted"/>
<dbReference type="PATRIC" id="fig|29540.5.peg.4269"/>
<keyword evidence="2" id="KW-1185">Reference proteome</keyword>
<evidence type="ECO:0000313" key="1">
    <source>
        <dbReference type="EMBL" id="ELY97140.1"/>
    </source>
</evidence>
<gene>
    <name evidence="1" type="ORF">C481_21166</name>
</gene>
<comment type="caution">
    <text evidence="1">The sequence shown here is derived from an EMBL/GenBank/DDBJ whole genome shotgun (WGS) entry which is preliminary data.</text>
</comment>
<name>M0AEH4_NATA1</name>
<dbReference type="EMBL" id="AOIO01000049">
    <property type="protein sequence ID" value="ELY97140.1"/>
    <property type="molecule type" value="Genomic_DNA"/>
</dbReference>